<evidence type="ECO:0000256" key="2">
    <source>
        <dbReference type="ARBA" id="ARBA00022670"/>
    </source>
</evidence>
<dbReference type="Pfam" id="PF22759">
    <property type="entry name" value="E217_GP41"/>
    <property type="match status" value="1"/>
</dbReference>
<dbReference type="PANTHER" id="PTHR47053:SF1">
    <property type="entry name" value="MUREIN DD-ENDOPEPTIDASE MEPH-RELATED"/>
    <property type="match status" value="1"/>
</dbReference>
<name>A0ABY6T2P5_9CLOT</name>
<dbReference type="RefSeq" id="WP_243123175.1">
    <property type="nucleotide sequence ID" value="NZ_UYIN01000024.1"/>
</dbReference>
<evidence type="ECO:0000313" key="7">
    <source>
        <dbReference type="Proteomes" id="UP000277570"/>
    </source>
</evidence>
<dbReference type="NCBIfam" id="NF047561">
    <property type="entry name" value="orf58_phage_fam"/>
    <property type="match status" value="1"/>
</dbReference>
<accession>A0ABY6T2P5</accession>
<dbReference type="PROSITE" id="PS51935">
    <property type="entry name" value="NLPC_P60"/>
    <property type="match status" value="1"/>
</dbReference>
<dbReference type="GO" id="GO:0016787">
    <property type="term" value="F:hydrolase activity"/>
    <property type="evidence" value="ECO:0007669"/>
    <property type="project" value="UniProtKB-KW"/>
</dbReference>
<comment type="similarity">
    <text evidence="1">Belongs to the peptidase C40 family.</text>
</comment>
<keyword evidence="3 6" id="KW-0378">Hydrolase</keyword>
<dbReference type="InterPro" id="IPR041219">
    <property type="entry name" value="Phage_lysozyme2"/>
</dbReference>
<gene>
    <name evidence="6" type="primary">iap_2</name>
    <name evidence="6" type="ORF">NCTC10913_04890</name>
</gene>
<proteinExistence type="inferred from homology"/>
<dbReference type="Pfam" id="PF18013">
    <property type="entry name" value="Phage_lysozyme2"/>
    <property type="match status" value="1"/>
</dbReference>
<dbReference type="Pfam" id="PF00877">
    <property type="entry name" value="NLPC_P60"/>
    <property type="match status" value="1"/>
</dbReference>
<dbReference type="InterPro" id="IPR000064">
    <property type="entry name" value="NLP_P60_dom"/>
</dbReference>
<evidence type="ECO:0000256" key="1">
    <source>
        <dbReference type="ARBA" id="ARBA00007074"/>
    </source>
</evidence>
<keyword evidence="4" id="KW-0788">Thiol protease</keyword>
<protein>
    <submittedName>
        <fullName evidence="6">Hydrolase</fullName>
        <ecNumber evidence="6">3.4.-.-</ecNumber>
    </submittedName>
</protein>
<keyword evidence="2" id="KW-0645">Protease</keyword>
<evidence type="ECO:0000259" key="5">
    <source>
        <dbReference type="PROSITE" id="PS51935"/>
    </source>
</evidence>
<keyword evidence="7" id="KW-1185">Reference proteome</keyword>
<dbReference type="Gene3D" id="1.10.530.10">
    <property type="match status" value="1"/>
</dbReference>
<dbReference type="PANTHER" id="PTHR47053">
    <property type="entry name" value="MUREIN DD-ENDOPEPTIDASE MEPH-RELATED"/>
    <property type="match status" value="1"/>
</dbReference>
<organism evidence="6 7">
    <name type="scientific">Clostridium carnis</name>
    <dbReference type="NCBI Taxonomy" id="1530"/>
    <lineage>
        <taxon>Bacteria</taxon>
        <taxon>Bacillati</taxon>
        <taxon>Bacillota</taxon>
        <taxon>Clostridia</taxon>
        <taxon>Eubacteriales</taxon>
        <taxon>Clostridiaceae</taxon>
        <taxon>Clostridium</taxon>
    </lineage>
</organism>
<dbReference type="Proteomes" id="UP000277570">
    <property type="component" value="Unassembled WGS sequence"/>
</dbReference>
<dbReference type="InterPro" id="IPR038765">
    <property type="entry name" value="Papain-like_cys_pep_sf"/>
</dbReference>
<feature type="domain" description="NlpC/P60" evidence="5">
    <location>
        <begin position="442"/>
        <end position="577"/>
    </location>
</feature>
<evidence type="ECO:0000313" key="6">
    <source>
        <dbReference type="EMBL" id="VDG74641.1"/>
    </source>
</evidence>
<dbReference type="EC" id="3.4.-.-" evidence="6"/>
<dbReference type="InterPro" id="IPR054496">
    <property type="entry name" value="E217_GP41"/>
</dbReference>
<evidence type="ECO:0000256" key="4">
    <source>
        <dbReference type="ARBA" id="ARBA00022807"/>
    </source>
</evidence>
<dbReference type="InterPro" id="IPR051202">
    <property type="entry name" value="Peptidase_C40"/>
</dbReference>
<reference evidence="6 7" key="1">
    <citation type="submission" date="2018-11" db="EMBL/GenBank/DDBJ databases">
        <authorList>
            <consortium name="Pathogen Informatics"/>
        </authorList>
    </citation>
    <scope>NUCLEOTIDE SEQUENCE [LARGE SCALE GENOMIC DNA]</scope>
    <source>
        <strain evidence="6 7">NCTC10913</strain>
    </source>
</reference>
<sequence>MSIEQTVWNFLKEKGLPERSIAAVMGNIYAESGFNENAIEKGSGVGFGLCQWSYERRKQLERYGTTISHQMNFLWAELSGNIGNTEASFQWINKSKYLSHNEFMSGSGNIADLTAAMCFCWERPLESAAHLDRRQKKAQEYFEQFTGSSGDSANSESDMITVEATNYEVIKGSEKERDALFGRRYRIAVSDENNNAYDVSQLRCVFNIVKTIQMEPNVSIIEIYNLNIQTENSIMMNGKRVTVEAGYEGTQFGLIFDGDIIQCINSRDDGTTTKLTIIALDSDRAINFEIANFSIMRGQTQRSIVDHMTNKAENPIQLGSISDKLQGQALPRGKVFFGKASDYLRQIAKGHDMQFYMDDGTLNLISMDDLPEGEIFELNPKSGLIGTPEQSDYGISGKCLLNPQIKLNSLIHVDNSLVRAKQIDISGSNVSPVGGVSQDNDSGIRNKIIAEAKQICDDPNVQYSQEYRGQTVGGITYWDCSSFVKHCYEVAGLSIVDITGPQYNQVAKDGKFISQSEAQPGDLVFWGKGNDCHHIAIYAGNGYCYAARGRDGKEPKDQVAYHALYGTPEFGRPKCLIDADKGQIPNCSSGGDSEIDDSQGLFRSLDKDGIYRVIKITYQGDTRGSDWYLEFETIDQLGGVVASVSS</sequence>
<comment type="caution">
    <text evidence="6">The sequence shown here is derived from an EMBL/GenBank/DDBJ whole genome shotgun (WGS) entry which is preliminary data.</text>
</comment>
<dbReference type="SUPFAM" id="SSF54001">
    <property type="entry name" value="Cysteine proteinases"/>
    <property type="match status" value="1"/>
</dbReference>
<dbReference type="EMBL" id="UYIN01000024">
    <property type="protein sequence ID" value="VDG74641.1"/>
    <property type="molecule type" value="Genomic_DNA"/>
</dbReference>
<evidence type="ECO:0000256" key="3">
    <source>
        <dbReference type="ARBA" id="ARBA00022801"/>
    </source>
</evidence>
<dbReference type="Gene3D" id="3.90.1720.10">
    <property type="entry name" value="endopeptidase domain like (from Nostoc punctiforme)"/>
    <property type="match status" value="1"/>
</dbReference>